<dbReference type="PANTHER" id="PTHR33867:SF1">
    <property type="entry name" value="RIBOSOME MATURATION FACTOR RIMP"/>
    <property type="match status" value="1"/>
</dbReference>
<dbReference type="GO" id="GO:0005829">
    <property type="term" value="C:cytosol"/>
    <property type="evidence" value="ECO:0007669"/>
    <property type="project" value="TreeGrafter"/>
</dbReference>
<comment type="function">
    <text evidence="3">Required for maturation of 30S ribosomal subunits.</text>
</comment>
<organism evidence="6 7">
    <name type="scientific">Pectinatus cerevisiiphilus</name>
    <dbReference type="NCBI Taxonomy" id="86956"/>
    <lineage>
        <taxon>Bacteria</taxon>
        <taxon>Bacillati</taxon>
        <taxon>Bacillota</taxon>
        <taxon>Negativicutes</taxon>
        <taxon>Selenomonadales</taxon>
        <taxon>Selenomonadaceae</taxon>
        <taxon>Pectinatus</taxon>
    </lineage>
</organism>
<gene>
    <name evidence="3" type="primary">rimP</name>
    <name evidence="6" type="ORF">EDC37_10713</name>
</gene>
<dbReference type="PANTHER" id="PTHR33867">
    <property type="entry name" value="RIBOSOME MATURATION FACTOR RIMP"/>
    <property type="match status" value="1"/>
</dbReference>
<keyword evidence="1 3" id="KW-0963">Cytoplasm</keyword>
<evidence type="ECO:0000259" key="4">
    <source>
        <dbReference type="Pfam" id="PF02576"/>
    </source>
</evidence>
<sequence>MAGRIEIEAEKLVTRLLSGTEYELVDLEYVKERDWYLRIFIDKKNGVDLDDCQKVSRIVDDELAKCDFLQSSYILEVSSPGLDRPLKNDRDLEREMGKQVDIVTYIQIEGKKEFTGKLSAFSNDSITLDDSMVVPRAQIASIRLHIEF</sequence>
<dbReference type="Pfam" id="PF02576">
    <property type="entry name" value="RimP_N"/>
    <property type="match status" value="1"/>
</dbReference>
<feature type="domain" description="Ribosome maturation factor RimP C-terminal" evidence="5">
    <location>
        <begin position="86"/>
        <end position="148"/>
    </location>
</feature>
<dbReference type="GO" id="GO:0006412">
    <property type="term" value="P:translation"/>
    <property type="evidence" value="ECO:0007669"/>
    <property type="project" value="TreeGrafter"/>
</dbReference>
<dbReference type="InterPro" id="IPR036847">
    <property type="entry name" value="RimP_C_sf"/>
</dbReference>
<dbReference type="InterPro" id="IPR028998">
    <property type="entry name" value="RimP_C"/>
</dbReference>
<dbReference type="InterPro" id="IPR035956">
    <property type="entry name" value="RimP_N_sf"/>
</dbReference>
<keyword evidence="2 3" id="KW-0690">Ribosome biogenesis</keyword>
<dbReference type="AlphaFoldDB" id="A0A4R3K8L6"/>
<dbReference type="Gene3D" id="2.30.30.180">
    <property type="entry name" value="Ribosome maturation factor RimP, C-terminal domain"/>
    <property type="match status" value="1"/>
</dbReference>
<dbReference type="Proteomes" id="UP000295188">
    <property type="component" value="Unassembled WGS sequence"/>
</dbReference>
<dbReference type="OrthoDB" id="9805006at2"/>
<dbReference type="EMBL" id="SMAA01000007">
    <property type="protein sequence ID" value="TCS79247.1"/>
    <property type="molecule type" value="Genomic_DNA"/>
</dbReference>
<evidence type="ECO:0000256" key="3">
    <source>
        <dbReference type="HAMAP-Rule" id="MF_01077"/>
    </source>
</evidence>
<keyword evidence="7" id="KW-1185">Reference proteome</keyword>
<dbReference type="HAMAP" id="MF_01077">
    <property type="entry name" value="RimP"/>
    <property type="match status" value="1"/>
</dbReference>
<comment type="caution">
    <text evidence="6">The sequence shown here is derived from an EMBL/GenBank/DDBJ whole genome shotgun (WGS) entry which is preliminary data.</text>
</comment>
<reference evidence="6 7" key="1">
    <citation type="submission" date="2019-03" db="EMBL/GenBank/DDBJ databases">
        <title>Genomic Encyclopedia of Type Strains, Phase IV (KMG-IV): sequencing the most valuable type-strain genomes for metagenomic binning, comparative biology and taxonomic classification.</title>
        <authorList>
            <person name="Goeker M."/>
        </authorList>
    </citation>
    <scope>NUCLEOTIDE SEQUENCE [LARGE SCALE GENOMIC DNA]</scope>
    <source>
        <strain evidence="6 7">DSM 20467</strain>
    </source>
</reference>
<dbReference type="SUPFAM" id="SSF74942">
    <property type="entry name" value="YhbC-like, C-terminal domain"/>
    <property type="match status" value="1"/>
</dbReference>
<dbReference type="Gene3D" id="3.30.300.70">
    <property type="entry name" value="RimP-like superfamily, N-terminal"/>
    <property type="match status" value="1"/>
</dbReference>
<evidence type="ECO:0000256" key="1">
    <source>
        <dbReference type="ARBA" id="ARBA00022490"/>
    </source>
</evidence>
<dbReference type="FunFam" id="3.30.300.70:FF:000001">
    <property type="entry name" value="Ribosome maturation factor RimP"/>
    <property type="match status" value="1"/>
</dbReference>
<dbReference type="SUPFAM" id="SSF75420">
    <property type="entry name" value="YhbC-like, N-terminal domain"/>
    <property type="match status" value="1"/>
</dbReference>
<dbReference type="Pfam" id="PF17384">
    <property type="entry name" value="DUF150_C"/>
    <property type="match status" value="1"/>
</dbReference>
<evidence type="ECO:0000256" key="2">
    <source>
        <dbReference type="ARBA" id="ARBA00022517"/>
    </source>
</evidence>
<dbReference type="InterPro" id="IPR003728">
    <property type="entry name" value="Ribosome_maturation_RimP"/>
</dbReference>
<dbReference type="InterPro" id="IPR028989">
    <property type="entry name" value="RimP_N"/>
</dbReference>
<name>A0A4R3K8L6_9FIRM</name>
<protein>
    <recommendedName>
        <fullName evidence="3">Ribosome maturation factor RimP</fullName>
    </recommendedName>
</protein>
<proteinExistence type="inferred from homology"/>
<feature type="domain" description="Ribosome maturation factor RimP N-terminal" evidence="4">
    <location>
        <begin position="13"/>
        <end position="83"/>
    </location>
</feature>
<dbReference type="RefSeq" id="WP_132548918.1">
    <property type="nucleotide sequence ID" value="NZ_SMAA01000007.1"/>
</dbReference>
<dbReference type="CDD" id="cd01734">
    <property type="entry name" value="YlxS_C"/>
    <property type="match status" value="1"/>
</dbReference>
<comment type="similarity">
    <text evidence="3">Belongs to the RimP family.</text>
</comment>
<evidence type="ECO:0000313" key="6">
    <source>
        <dbReference type="EMBL" id="TCS79247.1"/>
    </source>
</evidence>
<accession>A0A4R3K8L6</accession>
<comment type="subcellular location">
    <subcellularLocation>
        <location evidence="3">Cytoplasm</location>
    </subcellularLocation>
</comment>
<evidence type="ECO:0000259" key="5">
    <source>
        <dbReference type="Pfam" id="PF17384"/>
    </source>
</evidence>
<evidence type="ECO:0000313" key="7">
    <source>
        <dbReference type="Proteomes" id="UP000295188"/>
    </source>
</evidence>
<dbReference type="GO" id="GO:0000028">
    <property type="term" value="P:ribosomal small subunit assembly"/>
    <property type="evidence" value="ECO:0007669"/>
    <property type="project" value="TreeGrafter"/>
</dbReference>